<sequence length="385" mass="42113">MVIQKENVIEKADTLIIGGGLSGLYAASILAAEKKKVLLLEARDRIGGRILSTQIHGFSTDLGPSWYWPALNPKVCALVNALHLTGYPQFETGYCRFQARDGRVVTMEGQPMDPPGWRIDGGMMALVKELYKRLPQGTVRLNHPVCDIERRDDGVLVSVGVLDEPPVCRIKASRVILAMPPRLAARSILFTPDLPTNLTQAMLRANTWMAGHAKFFALYDEAAWRTMGLSGQGFSYHGPVGEIHDGSCETGTPFGLTGFLATPALRRKDKEAMAPAMLAQLGTVFGDEAAHPTAFYYQDWAKEPFTATEYDLKSAHNHPEFHLPSGKTTIWDNRFHFAGTETADHLAGYLEGALASGERAASAVSRPVRDSTKIKQTQALPPAAR</sequence>
<protein>
    <submittedName>
        <fullName evidence="4">Monoamine oxidase</fullName>
    </submittedName>
</protein>
<dbReference type="STRING" id="419481.SAMN05216233_112146"/>
<dbReference type="SUPFAM" id="SSF54373">
    <property type="entry name" value="FAD-linked reductases, C-terminal domain"/>
    <property type="match status" value="1"/>
</dbReference>
<organism evidence="4 5">
    <name type="scientific">Desulfoluna spongiiphila</name>
    <dbReference type="NCBI Taxonomy" id="419481"/>
    <lineage>
        <taxon>Bacteria</taxon>
        <taxon>Pseudomonadati</taxon>
        <taxon>Thermodesulfobacteriota</taxon>
        <taxon>Desulfobacteria</taxon>
        <taxon>Desulfobacterales</taxon>
        <taxon>Desulfolunaceae</taxon>
        <taxon>Desulfoluna</taxon>
    </lineage>
</organism>
<evidence type="ECO:0000256" key="2">
    <source>
        <dbReference type="SAM" id="MobiDB-lite"/>
    </source>
</evidence>
<evidence type="ECO:0000313" key="4">
    <source>
        <dbReference type="EMBL" id="SCY58940.1"/>
    </source>
</evidence>
<dbReference type="SUPFAM" id="SSF51905">
    <property type="entry name" value="FAD/NAD(P)-binding domain"/>
    <property type="match status" value="1"/>
</dbReference>
<dbReference type="PANTHER" id="PTHR43563">
    <property type="entry name" value="AMINE OXIDASE"/>
    <property type="match status" value="1"/>
</dbReference>
<comment type="similarity">
    <text evidence="1">Belongs to the flavin monoamine oxidase family.</text>
</comment>
<feature type="domain" description="Amine oxidase" evidence="3">
    <location>
        <begin position="117"/>
        <end position="364"/>
    </location>
</feature>
<dbReference type="EMBL" id="FMUX01000012">
    <property type="protein sequence ID" value="SCY58940.1"/>
    <property type="molecule type" value="Genomic_DNA"/>
</dbReference>
<proteinExistence type="inferred from homology"/>
<feature type="region of interest" description="Disordered" evidence="2">
    <location>
        <begin position="361"/>
        <end position="385"/>
    </location>
</feature>
<evidence type="ECO:0000256" key="1">
    <source>
        <dbReference type="ARBA" id="ARBA00005995"/>
    </source>
</evidence>
<dbReference type="RefSeq" id="WP_092212082.1">
    <property type="nucleotide sequence ID" value="NZ_FMUX01000012.1"/>
</dbReference>
<dbReference type="InterPro" id="IPR050703">
    <property type="entry name" value="Flavin_MAO"/>
</dbReference>
<gene>
    <name evidence="4" type="ORF">SAMN05216233_112146</name>
</gene>
<dbReference type="OrthoDB" id="9794630at2"/>
<evidence type="ECO:0000313" key="5">
    <source>
        <dbReference type="Proteomes" id="UP000198870"/>
    </source>
</evidence>
<dbReference type="Gene3D" id="3.50.50.60">
    <property type="entry name" value="FAD/NAD(P)-binding domain"/>
    <property type="match status" value="2"/>
</dbReference>
<dbReference type="InterPro" id="IPR036188">
    <property type="entry name" value="FAD/NAD-bd_sf"/>
</dbReference>
<name>A0A1G5H6F8_9BACT</name>
<dbReference type="AlphaFoldDB" id="A0A1G5H6F8"/>
<dbReference type="Pfam" id="PF13450">
    <property type="entry name" value="NAD_binding_8"/>
    <property type="match status" value="1"/>
</dbReference>
<dbReference type="PANTHER" id="PTHR43563:SF1">
    <property type="entry name" value="AMINE OXIDASE [FLAVIN-CONTAINING] B"/>
    <property type="match status" value="1"/>
</dbReference>
<keyword evidence="5" id="KW-1185">Reference proteome</keyword>
<evidence type="ECO:0000259" key="3">
    <source>
        <dbReference type="Pfam" id="PF01593"/>
    </source>
</evidence>
<reference evidence="4 5" key="1">
    <citation type="submission" date="2016-10" db="EMBL/GenBank/DDBJ databases">
        <authorList>
            <person name="de Groot N.N."/>
        </authorList>
    </citation>
    <scope>NUCLEOTIDE SEQUENCE [LARGE SCALE GENOMIC DNA]</scope>
    <source>
        <strain evidence="4 5">AA1</strain>
    </source>
</reference>
<dbReference type="Pfam" id="PF01593">
    <property type="entry name" value="Amino_oxidase"/>
    <property type="match status" value="1"/>
</dbReference>
<dbReference type="GO" id="GO:0016491">
    <property type="term" value="F:oxidoreductase activity"/>
    <property type="evidence" value="ECO:0007669"/>
    <property type="project" value="InterPro"/>
</dbReference>
<accession>A0A1G5H6F8</accession>
<dbReference type="Proteomes" id="UP000198870">
    <property type="component" value="Unassembled WGS sequence"/>
</dbReference>
<dbReference type="InterPro" id="IPR002937">
    <property type="entry name" value="Amino_oxidase"/>
</dbReference>